<dbReference type="GO" id="GO:0016020">
    <property type="term" value="C:membrane"/>
    <property type="evidence" value="ECO:0007669"/>
    <property type="project" value="InterPro"/>
</dbReference>
<proteinExistence type="predicted"/>
<feature type="transmembrane region" description="Helical" evidence="1">
    <location>
        <begin position="516"/>
        <end position="537"/>
    </location>
</feature>
<keyword evidence="1" id="KW-1133">Transmembrane helix</keyword>
<keyword evidence="1" id="KW-0812">Transmembrane</keyword>
<feature type="transmembrane region" description="Helical" evidence="1">
    <location>
        <begin position="584"/>
        <end position="607"/>
    </location>
</feature>
<gene>
    <name evidence="3" type="ORF">DSM104440_01067</name>
</gene>
<evidence type="ECO:0000313" key="4">
    <source>
        <dbReference type="Proteomes" id="UP000503096"/>
    </source>
</evidence>
<evidence type="ECO:0000313" key="3">
    <source>
        <dbReference type="EMBL" id="QJR14274.1"/>
    </source>
</evidence>
<feature type="transmembrane region" description="Helical" evidence="1">
    <location>
        <begin position="721"/>
        <end position="738"/>
    </location>
</feature>
<keyword evidence="4" id="KW-1185">Reference proteome</keyword>
<feature type="transmembrane region" description="Helical" evidence="1">
    <location>
        <begin position="228"/>
        <end position="249"/>
    </location>
</feature>
<evidence type="ECO:0000259" key="2">
    <source>
        <dbReference type="Pfam" id="PF22085"/>
    </source>
</evidence>
<dbReference type="EMBL" id="CP053073">
    <property type="protein sequence ID" value="QJR14274.1"/>
    <property type="molecule type" value="Genomic_DNA"/>
</dbReference>
<feature type="transmembrane region" description="Helical" evidence="1">
    <location>
        <begin position="481"/>
        <end position="504"/>
    </location>
</feature>
<feature type="transmembrane region" description="Helical" evidence="1">
    <location>
        <begin position="333"/>
        <end position="353"/>
    </location>
</feature>
<feature type="domain" description="Nitric oxide reductase subunit B cytochrome c-like" evidence="2">
    <location>
        <begin position="38"/>
        <end position="216"/>
    </location>
</feature>
<dbReference type="GO" id="GO:0020037">
    <property type="term" value="F:heme binding"/>
    <property type="evidence" value="ECO:0007669"/>
    <property type="project" value="InterPro"/>
</dbReference>
<feature type="transmembrane region" description="Helical" evidence="1">
    <location>
        <begin position="543"/>
        <end position="564"/>
    </location>
</feature>
<dbReference type="KEGG" id="upl:DSM104440_01067"/>
<feature type="transmembrane region" description="Helical" evidence="1">
    <location>
        <begin position="443"/>
        <end position="461"/>
    </location>
</feature>
<reference evidence="3 4" key="1">
    <citation type="submission" date="2020-04" db="EMBL/GenBank/DDBJ databases">
        <title>Usitatibacter rugosus gen. nov., sp. nov. and Usitatibacter palustris sp. nov., novel members of Usitatibacteraceae fam. nov. within the order Nitrosomonadales isolated from soil.</title>
        <authorList>
            <person name="Huber K.J."/>
            <person name="Neumann-Schaal M."/>
            <person name="Geppert A."/>
            <person name="Luckner M."/>
            <person name="Wanner G."/>
            <person name="Overmann J."/>
        </authorList>
    </citation>
    <scope>NUCLEOTIDE SEQUENCE [LARGE SCALE GENOMIC DNA]</scope>
    <source>
        <strain evidence="3 4">Swamp67</strain>
    </source>
</reference>
<feature type="transmembrane region" description="Helical" evidence="1">
    <location>
        <begin position="7"/>
        <end position="25"/>
    </location>
</feature>
<accession>A0A6M4H7C1</accession>
<dbReference type="PANTHER" id="PTHR10422:SF38">
    <property type="entry name" value="CYTOCHROME B SUBUNIT OF NITRIC OXIDE REDUCTASE"/>
    <property type="match status" value="1"/>
</dbReference>
<dbReference type="GO" id="GO:0009060">
    <property type="term" value="P:aerobic respiration"/>
    <property type="evidence" value="ECO:0007669"/>
    <property type="project" value="InterPro"/>
</dbReference>
<organism evidence="3 4">
    <name type="scientific">Usitatibacter palustris</name>
    <dbReference type="NCBI Taxonomy" id="2732487"/>
    <lineage>
        <taxon>Bacteria</taxon>
        <taxon>Pseudomonadati</taxon>
        <taxon>Pseudomonadota</taxon>
        <taxon>Betaproteobacteria</taxon>
        <taxon>Nitrosomonadales</taxon>
        <taxon>Usitatibacteraceae</taxon>
        <taxon>Usitatibacter</taxon>
    </lineage>
</organism>
<dbReference type="InParanoid" id="A0A6M4H7C1"/>
<dbReference type="GO" id="GO:0004129">
    <property type="term" value="F:cytochrome-c oxidase activity"/>
    <property type="evidence" value="ECO:0007669"/>
    <property type="project" value="InterPro"/>
</dbReference>
<dbReference type="InterPro" id="IPR000883">
    <property type="entry name" value="Cyt_C_Oxase_1"/>
</dbReference>
<feature type="transmembrane region" description="Helical" evidence="1">
    <location>
        <begin position="410"/>
        <end position="431"/>
    </location>
</feature>
<dbReference type="Gene3D" id="1.20.210.10">
    <property type="entry name" value="Cytochrome c oxidase-like, subunit I domain"/>
    <property type="match status" value="1"/>
</dbReference>
<dbReference type="InterPro" id="IPR036927">
    <property type="entry name" value="Cyt_c_oxase-like_su1_sf"/>
</dbReference>
<feature type="transmembrane region" description="Helical" evidence="1">
    <location>
        <begin position="658"/>
        <end position="680"/>
    </location>
</feature>
<feature type="transmembrane region" description="Helical" evidence="1">
    <location>
        <begin position="627"/>
        <end position="646"/>
    </location>
</feature>
<protein>
    <recommendedName>
        <fullName evidence="2">Nitric oxide reductase subunit B cytochrome c-like domain-containing protein</fullName>
    </recommendedName>
</protein>
<dbReference type="PANTHER" id="PTHR10422">
    <property type="entry name" value="CYTOCHROME C OXIDASE SUBUNIT 1"/>
    <property type="match status" value="1"/>
</dbReference>
<evidence type="ECO:0000256" key="1">
    <source>
        <dbReference type="SAM" id="Phobius"/>
    </source>
</evidence>
<dbReference type="SUPFAM" id="SSF81442">
    <property type="entry name" value="Cytochrome c oxidase subunit I-like"/>
    <property type="match status" value="1"/>
</dbReference>
<dbReference type="Pfam" id="PF22085">
    <property type="entry name" value="NorB_cytochrome_c-like"/>
    <property type="match status" value="1"/>
</dbReference>
<dbReference type="InterPro" id="IPR054309">
    <property type="entry name" value="NorB_cytochrome_c-like"/>
</dbReference>
<dbReference type="Proteomes" id="UP000503096">
    <property type="component" value="Chromosome"/>
</dbReference>
<name>A0A6M4H7C1_9PROT</name>
<feature type="transmembrane region" description="Helical" evidence="1">
    <location>
        <begin position="282"/>
        <end position="305"/>
    </location>
</feature>
<feature type="transmembrane region" description="Helical" evidence="1">
    <location>
        <begin position="365"/>
        <end position="383"/>
    </location>
</feature>
<dbReference type="AlphaFoldDB" id="A0A6M4H7C1"/>
<sequence>MNNRKLWMWLGATFVLSFAVLLYLGREIYLAAPPVVNVKVEGGRTLYTATEVQKGQRAWLAAGGQQLGTVWGHGSYVAPDWSADWLHREIVAYRDVRAQTMFQRPYAQLTTSQQGSVDALVKRELRENTYDAATNTVSVSPERAEAIATVQAHYTALFGDAPEMAWLRERYAMTANSLPSAEHRKALAGFFFWSSWSASTDRPGEKGLSYTSNWPHEPAIGNTLPSSAAMWSVASIILLLAALAGMVWYHGSRREEPDPKIPERDPLINAVPTPSMKATRKYFFVVIGLMLLQIAMGVVTAHYAVEGNAFFGFPLADFLPYTTSRTIHTQMGIFWIATAWLATGLYIAPLLSGHEPKMQKLGVDVLFYALVAIVVGSTAFGWLGTLQRQGFDFTFWLGAQGLEFTSMGRVWQILLFVGLMLWLLLLGRALWPALKKPGETRGLIAMVFLSATCIGGFYATSLTWGQHTHYSMVEYWRWWLVHLWVEGFFEVFATAVIALLFTRLGLVAASSANRAIVMETIVFLFGGILGTLHHLYWTGTPTSVIAVGAVFSALEVVPLTMLGIEAFANYRRSKAAPWIAAYKWPILCFVAVAFWNCVGAGLLGFAINPPAALYYVQGLNMTPAHGHAALFGVYGMLGIGLMLFCLRGLFERARHADWLLAPAFWGLNIGLAMMVFLSLLPAGIYQAWHSIDTGLWYARSPAIIHSGVMETLVWLRVPGDILFAIGALLLALYALRLLGRPGAKVPAAVGETQSHGGQAQPRGAD</sequence>
<dbReference type="Pfam" id="PF00115">
    <property type="entry name" value="COX1"/>
    <property type="match status" value="1"/>
</dbReference>
<dbReference type="RefSeq" id="WP_246212098.1">
    <property type="nucleotide sequence ID" value="NZ_CP053073.1"/>
</dbReference>
<keyword evidence="1" id="KW-0472">Membrane</keyword>